<dbReference type="InterPro" id="IPR009057">
    <property type="entry name" value="Homeodomain-like_sf"/>
</dbReference>
<evidence type="ECO:0000256" key="4">
    <source>
        <dbReference type="PROSITE-ProRule" id="PRU00335"/>
    </source>
</evidence>
<dbReference type="SUPFAM" id="SSF46689">
    <property type="entry name" value="Homeodomain-like"/>
    <property type="match status" value="1"/>
</dbReference>
<keyword evidence="3" id="KW-0804">Transcription</keyword>
<proteinExistence type="predicted"/>
<keyword evidence="2 4" id="KW-0238">DNA-binding</keyword>
<evidence type="ECO:0000259" key="5">
    <source>
        <dbReference type="PROSITE" id="PS50977"/>
    </source>
</evidence>
<dbReference type="InterPro" id="IPR001647">
    <property type="entry name" value="HTH_TetR"/>
</dbReference>
<feature type="DNA-binding region" description="H-T-H motif" evidence="4">
    <location>
        <begin position="28"/>
        <end position="47"/>
    </location>
</feature>
<evidence type="ECO:0000313" key="6">
    <source>
        <dbReference type="EMBL" id="GIH38637.1"/>
    </source>
</evidence>
<feature type="domain" description="HTH tetR-type" evidence="5">
    <location>
        <begin position="5"/>
        <end position="65"/>
    </location>
</feature>
<dbReference type="Proteomes" id="UP000603904">
    <property type="component" value="Unassembled WGS sequence"/>
</dbReference>
<dbReference type="Gene3D" id="1.10.357.10">
    <property type="entry name" value="Tetracycline Repressor, domain 2"/>
    <property type="match status" value="1"/>
</dbReference>
<dbReference type="PROSITE" id="PS50977">
    <property type="entry name" value="HTH_TETR_2"/>
    <property type="match status" value="1"/>
</dbReference>
<evidence type="ECO:0000256" key="3">
    <source>
        <dbReference type="ARBA" id="ARBA00023163"/>
    </source>
</evidence>
<dbReference type="Gene3D" id="1.10.10.60">
    <property type="entry name" value="Homeodomain-like"/>
    <property type="match status" value="1"/>
</dbReference>
<evidence type="ECO:0000256" key="2">
    <source>
        <dbReference type="ARBA" id="ARBA00023125"/>
    </source>
</evidence>
<dbReference type="PANTHER" id="PTHR30055">
    <property type="entry name" value="HTH-TYPE TRANSCRIPTIONAL REGULATOR RUTR"/>
    <property type="match status" value="1"/>
</dbReference>
<organism evidence="6 7">
    <name type="scientific">Microbispora corallina</name>
    <dbReference type="NCBI Taxonomy" id="83302"/>
    <lineage>
        <taxon>Bacteria</taxon>
        <taxon>Bacillati</taxon>
        <taxon>Actinomycetota</taxon>
        <taxon>Actinomycetes</taxon>
        <taxon>Streptosporangiales</taxon>
        <taxon>Streptosporangiaceae</taxon>
        <taxon>Microbispora</taxon>
    </lineage>
</organism>
<dbReference type="InterPro" id="IPR050109">
    <property type="entry name" value="HTH-type_TetR-like_transc_reg"/>
</dbReference>
<accession>A0ABQ4FUY7</accession>
<name>A0ABQ4FUY7_9ACTN</name>
<dbReference type="Pfam" id="PF00440">
    <property type="entry name" value="TetR_N"/>
    <property type="match status" value="1"/>
</dbReference>
<keyword evidence="1" id="KW-0805">Transcription regulation</keyword>
<evidence type="ECO:0000256" key="1">
    <source>
        <dbReference type="ARBA" id="ARBA00023015"/>
    </source>
</evidence>
<dbReference type="EMBL" id="BOOC01000005">
    <property type="protein sequence ID" value="GIH38637.1"/>
    <property type="molecule type" value="Genomic_DNA"/>
</dbReference>
<dbReference type="RefSeq" id="WP_204056264.1">
    <property type="nucleotide sequence ID" value="NZ_BAAAGP010000002.1"/>
</dbReference>
<comment type="caution">
    <text evidence="6">The sequence shown here is derived from an EMBL/GenBank/DDBJ whole genome shotgun (WGS) entry which is preliminary data.</text>
</comment>
<keyword evidence="7" id="KW-1185">Reference proteome</keyword>
<dbReference type="InterPro" id="IPR025996">
    <property type="entry name" value="MT1864/Rv1816-like_C"/>
</dbReference>
<reference evidence="6 7" key="1">
    <citation type="submission" date="2021-01" db="EMBL/GenBank/DDBJ databases">
        <title>Whole genome shotgun sequence of Microbispora corallina NBRC 16416.</title>
        <authorList>
            <person name="Komaki H."/>
            <person name="Tamura T."/>
        </authorList>
    </citation>
    <scope>NUCLEOTIDE SEQUENCE [LARGE SCALE GENOMIC DNA]</scope>
    <source>
        <strain evidence="6 7">NBRC 16416</strain>
    </source>
</reference>
<dbReference type="Pfam" id="PF13305">
    <property type="entry name" value="TetR_C_33"/>
    <property type="match status" value="1"/>
</dbReference>
<evidence type="ECO:0000313" key="7">
    <source>
        <dbReference type="Proteomes" id="UP000603904"/>
    </source>
</evidence>
<dbReference type="PANTHER" id="PTHR30055:SF234">
    <property type="entry name" value="HTH-TYPE TRANSCRIPTIONAL REGULATOR BETI"/>
    <property type="match status" value="1"/>
</dbReference>
<dbReference type="SUPFAM" id="SSF48498">
    <property type="entry name" value="Tetracyclin repressor-like, C-terminal domain"/>
    <property type="match status" value="1"/>
</dbReference>
<protein>
    <submittedName>
        <fullName evidence="6">Transcriptional regulator</fullName>
    </submittedName>
</protein>
<dbReference type="InterPro" id="IPR036271">
    <property type="entry name" value="Tet_transcr_reg_TetR-rel_C_sf"/>
</dbReference>
<gene>
    <name evidence="6" type="ORF">Mco01_16370</name>
</gene>
<sequence length="196" mass="21155">MARAGLTTERVTEAAAELADAVGFENVTVAALARSFGVKEPSLYSHVKNLKDLRERVALLAAGEMADRIAAAVAGRSGVDALAAFANAYRDYALTHPGRYAATQVRHDPAVVAASPAFARHVELTHAMLRAYRLEEPDLTDAGRLLRSSFHGYVTLETNGVFTHTREIRASWERGVAALHFLLENWSAASVRAGNV</sequence>